<protein>
    <submittedName>
        <fullName evidence="3">Histone-lysine N-methyltransferase ASHR1</fullName>
    </submittedName>
</protein>
<accession>A0A0N4XIB4</accession>
<evidence type="ECO:0000313" key="2">
    <source>
        <dbReference type="Proteomes" id="UP000271162"/>
    </source>
</evidence>
<reference evidence="1 2" key="2">
    <citation type="submission" date="2018-11" db="EMBL/GenBank/DDBJ databases">
        <authorList>
            <consortium name="Pathogen Informatics"/>
        </authorList>
    </citation>
    <scope>NUCLEOTIDE SEQUENCE [LARGE SCALE GENOMIC DNA]</scope>
</reference>
<evidence type="ECO:0000313" key="1">
    <source>
        <dbReference type="EMBL" id="VDL65856.1"/>
    </source>
</evidence>
<name>A0A0N4XIB4_NIPBR</name>
<sequence length="52" mass="6083">MDPNMVQRLLEQSAQQLELMKHQNAQQMELLQQMVATITRERELSPKYEAGP</sequence>
<dbReference type="WBParaSite" id="NBR_0000226601-mRNA-1">
    <property type="protein sequence ID" value="NBR_0000226601-mRNA-1"/>
    <property type="gene ID" value="NBR_0000226601"/>
</dbReference>
<evidence type="ECO:0000313" key="3">
    <source>
        <dbReference type="WBParaSite" id="NBR_0000226601-mRNA-1"/>
    </source>
</evidence>
<dbReference type="Proteomes" id="UP000271162">
    <property type="component" value="Unassembled WGS sequence"/>
</dbReference>
<gene>
    <name evidence="1" type="ORF">NBR_LOCUS2267</name>
</gene>
<dbReference type="OMA" id="MELYHIN"/>
<dbReference type="AlphaFoldDB" id="A0A0N4XIB4"/>
<organism evidence="3">
    <name type="scientific">Nippostrongylus brasiliensis</name>
    <name type="common">Rat hookworm</name>
    <dbReference type="NCBI Taxonomy" id="27835"/>
    <lineage>
        <taxon>Eukaryota</taxon>
        <taxon>Metazoa</taxon>
        <taxon>Ecdysozoa</taxon>
        <taxon>Nematoda</taxon>
        <taxon>Chromadorea</taxon>
        <taxon>Rhabditida</taxon>
        <taxon>Rhabditina</taxon>
        <taxon>Rhabditomorpha</taxon>
        <taxon>Strongyloidea</taxon>
        <taxon>Heligmosomidae</taxon>
        <taxon>Nippostrongylus</taxon>
    </lineage>
</organism>
<dbReference type="EMBL" id="UYSL01002452">
    <property type="protein sequence ID" value="VDL65856.1"/>
    <property type="molecule type" value="Genomic_DNA"/>
</dbReference>
<proteinExistence type="predicted"/>
<reference evidence="3" key="1">
    <citation type="submission" date="2017-02" db="UniProtKB">
        <authorList>
            <consortium name="WormBaseParasite"/>
        </authorList>
    </citation>
    <scope>IDENTIFICATION</scope>
</reference>
<keyword evidence="2" id="KW-1185">Reference proteome</keyword>